<protein>
    <submittedName>
        <fullName evidence="2">YHS domain-containing (Seleno)protein</fullName>
    </submittedName>
</protein>
<comment type="caution">
    <text evidence="2">The sequence shown here is derived from an EMBL/GenBank/DDBJ whole genome shotgun (WGS) entry which is preliminary data.</text>
</comment>
<dbReference type="Proteomes" id="UP001477870">
    <property type="component" value="Unassembled WGS sequence"/>
</dbReference>
<feature type="signal peptide" evidence="1">
    <location>
        <begin position="1"/>
        <end position="30"/>
    </location>
</feature>
<sequence>MKNYKNKLCRRSFFSVMLGAGALMAQPAKAAKINVSNGVAIQGYDPVAYFTQNMAVKGDASISVKVTGSTYWFSNVDNRDLFLANPSKYIPQYGGYCAFAVANGALARIDPEAFTVVNDRLYLNLSKDIRNRWLRDTSGNIAAGDRNWPSLSQ</sequence>
<keyword evidence="3" id="KW-1185">Reference proteome</keyword>
<evidence type="ECO:0000256" key="1">
    <source>
        <dbReference type="SAM" id="SignalP"/>
    </source>
</evidence>
<feature type="chain" id="PRO_5047182090" evidence="1">
    <location>
        <begin position="31"/>
        <end position="153"/>
    </location>
</feature>
<reference evidence="2 3" key="1">
    <citation type="submission" date="2024-03" db="EMBL/GenBank/DDBJ databases">
        <title>Community enrichment and isolation of bacterial strains for fucoidan degradation.</title>
        <authorList>
            <person name="Sichert A."/>
        </authorList>
    </citation>
    <scope>NUCLEOTIDE SEQUENCE [LARGE SCALE GENOMIC DNA]</scope>
    <source>
        <strain evidence="2 3">AS62</strain>
    </source>
</reference>
<proteinExistence type="predicted"/>
<dbReference type="EMBL" id="JBBMQO010000006">
    <property type="protein sequence ID" value="MEM5502227.1"/>
    <property type="molecule type" value="Genomic_DNA"/>
</dbReference>
<gene>
    <name evidence="2" type="ORF">WNY59_11545</name>
</gene>
<evidence type="ECO:0000313" key="2">
    <source>
        <dbReference type="EMBL" id="MEM5502227.1"/>
    </source>
</evidence>
<dbReference type="RefSeq" id="WP_342848567.1">
    <property type="nucleotide sequence ID" value="NZ_JBBMQO010000006.1"/>
</dbReference>
<dbReference type="NCBIfam" id="NF041384">
    <property type="entry name" value="YHS_seleno_dom"/>
    <property type="match status" value="1"/>
</dbReference>
<accession>A0ABU9T7Y5</accession>
<evidence type="ECO:0000313" key="3">
    <source>
        <dbReference type="Proteomes" id="UP001477870"/>
    </source>
</evidence>
<name>A0ABU9T7Y5_9HYPH</name>
<organism evidence="2 3">
    <name type="scientific">Ahrensia kielensis</name>
    <dbReference type="NCBI Taxonomy" id="76980"/>
    <lineage>
        <taxon>Bacteria</taxon>
        <taxon>Pseudomonadati</taxon>
        <taxon>Pseudomonadota</taxon>
        <taxon>Alphaproteobacteria</taxon>
        <taxon>Hyphomicrobiales</taxon>
        <taxon>Ahrensiaceae</taxon>
        <taxon>Ahrensia</taxon>
    </lineage>
</organism>
<keyword evidence="1" id="KW-0732">Signal</keyword>